<feature type="compositionally biased region" description="Basic residues" evidence="1">
    <location>
        <begin position="355"/>
        <end position="372"/>
    </location>
</feature>
<accession>A0ABX4E4J1</accession>
<proteinExistence type="predicted"/>
<gene>
    <name evidence="2" type="ORF">B1B05_17075</name>
</gene>
<evidence type="ECO:0000313" key="2">
    <source>
        <dbReference type="EMBL" id="OXS74187.1"/>
    </source>
</evidence>
<protein>
    <submittedName>
        <fullName evidence="2">Replication protein</fullName>
    </submittedName>
</protein>
<dbReference type="Proteomes" id="UP000215545">
    <property type="component" value="Unassembled WGS sequence"/>
</dbReference>
<dbReference type="RefSeq" id="WP_045850779.1">
    <property type="nucleotide sequence ID" value="NZ_FTLX01000011.1"/>
</dbReference>
<sequence>MENLLRSAGQRQNHVLFHHEKADGWITLAKKEKSGAWRQYHYEPDQLAEELPKWTGEDVYFSQNTFYKPQRRIENIRQLRALYVDADCYTLGYDPEWVAGKTDLEIFQGVLPEPNIIIYSGRGLVYVWLIEPVPYKALPLWQAVQNYFCEKLKYIGADSKATDATRIFRIDETVNSKNGKTVRTDCRHQHRYILRELQEEYLPDLTPKKEKKRGRKPKIIHIHNLRTLHYARLMDIVKLIKLRNGEVEGHRETLCFLYRYWSCCLTDDAADSIKQMLEFNGDFAVPLQKREVVRATKSAEKAWLAKGCPKANEEAVKKGYPAAGYNLKNTTIIKLLDITTQEQEHMSTLIDSGEKRRRRGERDKRRYQRRKEGKPCRNEYIKEEKKKTADIILLLKTTMERHPHMSNRKMAAQLGISESYVRKLKAVLTPKQVRTGCSPLY</sequence>
<dbReference type="EMBL" id="MWSK01000011">
    <property type="protein sequence ID" value="OXS74187.1"/>
    <property type="molecule type" value="Genomic_DNA"/>
</dbReference>
<feature type="region of interest" description="Disordered" evidence="1">
    <location>
        <begin position="346"/>
        <end position="374"/>
    </location>
</feature>
<name>A0ABX4E4J1_9BACI</name>
<evidence type="ECO:0000256" key="1">
    <source>
        <dbReference type="SAM" id="MobiDB-lite"/>
    </source>
</evidence>
<comment type="caution">
    <text evidence="2">The sequence shown here is derived from an EMBL/GenBank/DDBJ whole genome shotgun (WGS) entry which is preliminary data.</text>
</comment>
<organism evidence="2 3">
    <name type="scientific">Domibacillus enclensis</name>
    <dbReference type="NCBI Taxonomy" id="1017273"/>
    <lineage>
        <taxon>Bacteria</taxon>
        <taxon>Bacillati</taxon>
        <taxon>Bacillota</taxon>
        <taxon>Bacilli</taxon>
        <taxon>Bacillales</taxon>
        <taxon>Bacillaceae</taxon>
        <taxon>Domibacillus</taxon>
    </lineage>
</organism>
<evidence type="ECO:0000313" key="3">
    <source>
        <dbReference type="Proteomes" id="UP000215545"/>
    </source>
</evidence>
<reference evidence="3" key="1">
    <citation type="submission" date="2017-03" db="EMBL/GenBank/DDBJ databases">
        <title>Bacillus sp. V-88(T) DSM27956, whole genome shotgun sequencing project.</title>
        <authorList>
            <person name="Dastager S.G."/>
            <person name="Neurgaonkar P.S."/>
            <person name="Dharne M.S."/>
        </authorList>
    </citation>
    <scope>NUCLEOTIDE SEQUENCE [LARGE SCALE GENOMIC DNA]</scope>
    <source>
        <strain evidence="3">DSM 25145</strain>
    </source>
</reference>
<keyword evidence="3" id="KW-1185">Reference proteome</keyword>